<sequence length="69" mass="8170">MKKELIEGVDYYYNEQGYVVLTARYHLERGHCCGNGCLHCPFDYIQVPEPRRSTLLNKRQQDGYTQNTR</sequence>
<gene>
    <name evidence="1" type="ORF">D3H65_22310</name>
</gene>
<dbReference type="PANTHER" id="PTHR21037">
    <property type="entry name" value="39S RIBOSOMAL PROTEIN L14, MITOCHONDRIAL"/>
    <property type="match status" value="1"/>
</dbReference>
<dbReference type="InterPro" id="IPR040807">
    <property type="entry name" value="DUF5522"/>
</dbReference>
<protein>
    <submittedName>
        <fullName evidence="1">Uncharacterized protein</fullName>
    </submittedName>
</protein>
<dbReference type="Pfam" id="PF17653">
    <property type="entry name" value="DUF5522"/>
    <property type="match status" value="1"/>
</dbReference>
<keyword evidence="2" id="KW-1185">Reference proteome</keyword>
<accession>A0A3B7MT50</accession>
<dbReference type="OrthoDB" id="9800168at2"/>
<proteinExistence type="predicted"/>
<evidence type="ECO:0000313" key="2">
    <source>
        <dbReference type="Proteomes" id="UP000263900"/>
    </source>
</evidence>
<dbReference type="PANTHER" id="PTHR21037:SF2">
    <property type="entry name" value="SIMILAR TO NOVEL PROTEIN"/>
    <property type="match status" value="1"/>
</dbReference>
<dbReference type="AlphaFoldDB" id="A0A3B7MT50"/>
<dbReference type="Proteomes" id="UP000263900">
    <property type="component" value="Chromosome"/>
</dbReference>
<dbReference type="KEGG" id="pseg:D3H65_22310"/>
<name>A0A3B7MT50_9BACT</name>
<reference evidence="1 2" key="1">
    <citation type="submission" date="2018-09" db="EMBL/GenBank/DDBJ databases">
        <title>Genome sequencing of strain 6GH32-13.</title>
        <authorList>
            <person name="Weon H.-Y."/>
            <person name="Heo J."/>
            <person name="Kwon S.-W."/>
        </authorList>
    </citation>
    <scope>NUCLEOTIDE SEQUENCE [LARGE SCALE GENOMIC DNA]</scope>
    <source>
        <strain evidence="1 2">5GH32-13</strain>
    </source>
</reference>
<organism evidence="1 2">
    <name type="scientific">Paraflavitalea soli</name>
    <dbReference type="NCBI Taxonomy" id="2315862"/>
    <lineage>
        <taxon>Bacteria</taxon>
        <taxon>Pseudomonadati</taxon>
        <taxon>Bacteroidota</taxon>
        <taxon>Chitinophagia</taxon>
        <taxon>Chitinophagales</taxon>
        <taxon>Chitinophagaceae</taxon>
        <taxon>Paraflavitalea</taxon>
    </lineage>
</organism>
<evidence type="ECO:0000313" key="1">
    <source>
        <dbReference type="EMBL" id="AXY76563.1"/>
    </source>
</evidence>
<dbReference type="EMBL" id="CP032157">
    <property type="protein sequence ID" value="AXY76563.1"/>
    <property type="molecule type" value="Genomic_DNA"/>
</dbReference>